<comment type="caution">
    <text evidence="3">The sequence shown here is derived from an EMBL/GenBank/DDBJ whole genome shotgun (WGS) entry which is preliminary data.</text>
</comment>
<dbReference type="AlphaFoldDB" id="A0A9N9LS80"/>
<gene>
    <name evidence="3" type="ORF">HYALB_00009626</name>
</gene>
<dbReference type="EMBL" id="CAJVRM010000229">
    <property type="protein sequence ID" value="CAG8977681.1"/>
    <property type="molecule type" value="Genomic_DNA"/>
</dbReference>
<feature type="signal peptide" evidence="2">
    <location>
        <begin position="1"/>
        <end position="17"/>
    </location>
</feature>
<accession>A0A9N9LS80</accession>
<organism evidence="3 4">
    <name type="scientific">Hymenoscyphus albidus</name>
    <dbReference type="NCBI Taxonomy" id="595503"/>
    <lineage>
        <taxon>Eukaryota</taxon>
        <taxon>Fungi</taxon>
        <taxon>Dikarya</taxon>
        <taxon>Ascomycota</taxon>
        <taxon>Pezizomycotina</taxon>
        <taxon>Leotiomycetes</taxon>
        <taxon>Helotiales</taxon>
        <taxon>Helotiaceae</taxon>
        <taxon>Hymenoscyphus</taxon>
    </lineage>
</organism>
<keyword evidence="4" id="KW-1185">Reference proteome</keyword>
<evidence type="ECO:0000256" key="1">
    <source>
        <dbReference type="SAM" id="MobiDB-lite"/>
    </source>
</evidence>
<protein>
    <submittedName>
        <fullName evidence="3">Uncharacterized protein</fullName>
    </submittedName>
</protein>
<sequence>MKLSNIVLLSFCALASAGVFHNQLDSRQETSDTPANLGESMPTDDPAIKGALDSIDAAFAKEPVEDVNPNNGGNNGGDKGGNNGNRPGGGNGNGGNRRCSDVVDRVARDLGPKSIEGAIVRRVADELRRRGL</sequence>
<evidence type="ECO:0000256" key="2">
    <source>
        <dbReference type="SAM" id="SignalP"/>
    </source>
</evidence>
<feature type="compositionally biased region" description="Gly residues" evidence="1">
    <location>
        <begin position="73"/>
        <end position="95"/>
    </location>
</feature>
<reference evidence="3" key="1">
    <citation type="submission" date="2021-07" db="EMBL/GenBank/DDBJ databases">
        <authorList>
            <person name="Durling M."/>
        </authorList>
    </citation>
    <scope>NUCLEOTIDE SEQUENCE</scope>
</reference>
<keyword evidence="2" id="KW-0732">Signal</keyword>
<name>A0A9N9LS80_9HELO</name>
<feature type="chain" id="PRO_5040211480" evidence="2">
    <location>
        <begin position="18"/>
        <end position="132"/>
    </location>
</feature>
<feature type="region of interest" description="Disordered" evidence="1">
    <location>
        <begin position="25"/>
        <end position="99"/>
    </location>
</feature>
<dbReference type="Proteomes" id="UP000701801">
    <property type="component" value="Unassembled WGS sequence"/>
</dbReference>
<evidence type="ECO:0000313" key="4">
    <source>
        <dbReference type="Proteomes" id="UP000701801"/>
    </source>
</evidence>
<proteinExistence type="predicted"/>
<dbReference type="OrthoDB" id="10357741at2759"/>
<evidence type="ECO:0000313" key="3">
    <source>
        <dbReference type="EMBL" id="CAG8977681.1"/>
    </source>
</evidence>